<dbReference type="GO" id="GO:0016020">
    <property type="term" value="C:membrane"/>
    <property type="evidence" value="ECO:0007669"/>
    <property type="project" value="UniProtKB-SubCell"/>
</dbReference>
<evidence type="ECO:0000313" key="16">
    <source>
        <dbReference type="Proteomes" id="UP001370490"/>
    </source>
</evidence>
<reference evidence="15 16" key="1">
    <citation type="submission" date="2023-12" db="EMBL/GenBank/DDBJ databases">
        <title>A high-quality genome assembly for Dillenia turbinata (Dilleniales).</title>
        <authorList>
            <person name="Chanderbali A."/>
        </authorList>
    </citation>
    <scope>NUCLEOTIDE SEQUENCE [LARGE SCALE GENOMIC DNA]</scope>
    <source>
        <strain evidence="15">LSX21</strain>
        <tissue evidence="15">Leaf</tissue>
    </source>
</reference>
<keyword evidence="9" id="KW-0067">ATP-binding</keyword>
<keyword evidence="10" id="KW-1133">Transmembrane helix</keyword>
<comment type="subcellular location">
    <subcellularLocation>
        <location evidence="1">Membrane</location>
        <topology evidence="1">Single-pass membrane protein</topology>
    </subcellularLocation>
</comment>
<dbReference type="Pfam" id="PF00069">
    <property type="entry name" value="Pkinase"/>
    <property type="match status" value="1"/>
</dbReference>
<dbReference type="PANTHER" id="PTHR47984">
    <property type="entry name" value="OS01G0323000 PROTEIN"/>
    <property type="match status" value="1"/>
</dbReference>
<evidence type="ECO:0000259" key="14">
    <source>
        <dbReference type="PROSITE" id="PS50011"/>
    </source>
</evidence>
<accession>A0AAN8VAL5</accession>
<dbReference type="Proteomes" id="UP001370490">
    <property type="component" value="Unassembled WGS sequence"/>
</dbReference>
<proteinExistence type="predicted"/>
<keyword evidence="6" id="KW-0812">Transmembrane</keyword>
<evidence type="ECO:0000256" key="2">
    <source>
        <dbReference type="ARBA" id="ARBA00012513"/>
    </source>
</evidence>
<keyword evidence="3" id="KW-0723">Serine/threonine-protein kinase</keyword>
<dbReference type="GO" id="GO:0005524">
    <property type="term" value="F:ATP binding"/>
    <property type="evidence" value="ECO:0007669"/>
    <property type="project" value="UniProtKB-KW"/>
</dbReference>
<keyword evidence="11" id="KW-0472">Membrane</keyword>
<dbReference type="InterPro" id="IPR000719">
    <property type="entry name" value="Prot_kinase_dom"/>
</dbReference>
<dbReference type="Gene3D" id="1.10.510.10">
    <property type="entry name" value="Transferase(Phosphotransferase) domain 1"/>
    <property type="match status" value="1"/>
</dbReference>
<dbReference type="EMBL" id="JBAMMX010000015">
    <property type="protein sequence ID" value="KAK6925867.1"/>
    <property type="molecule type" value="Genomic_DNA"/>
</dbReference>
<keyword evidence="16" id="KW-1185">Reference proteome</keyword>
<evidence type="ECO:0000256" key="3">
    <source>
        <dbReference type="ARBA" id="ARBA00022527"/>
    </source>
</evidence>
<organism evidence="15 16">
    <name type="scientific">Dillenia turbinata</name>
    <dbReference type="NCBI Taxonomy" id="194707"/>
    <lineage>
        <taxon>Eukaryota</taxon>
        <taxon>Viridiplantae</taxon>
        <taxon>Streptophyta</taxon>
        <taxon>Embryophyta</taxon>
        <taxon>Tracheophyta</taxon>
        <taxon>Spermatophyta</taxon>
        <taxon>Magnoliopsida</taxon>
        <taxon>eudicotyledons</taxon>
        <taxon>Gunneridae</taxon>
        <taxon>Pentapetalae</taxon>
        <taxon>Dilleniales</taxon>
        <taxon>Dilleniaceae</taxon>
        <taxon>Dillenia</taxon>
    </lineage>
</organism>
<comment type="caution">
    <text evidence="15">The sequence shown here is derived from an EMBL/GenBank/DDBJ whole genome shotgun (WGS) entry which is preliminary data.</text>
</comment>
<dbReference type="SUPFAM" id="SSF56112">
    <property type="entry name" value="Protein kinase-like (PK-like)"/>
    <property type="match status" value="1"/>
</dbReference>
<evidence type="ECO:0000256" key="7">
    <source>
        <dbReference type="ARBA" id="ARBA00022741"/>
    </source>
</evidence>
<dbReference type="InterPro" id="IPR011009">
    <property type="entry name" value="Kinase-like_dom_sf"/>
</dbReference>
<evidence type="ECO:0000256" key="1">
    <source>
        <dbReference type="ARBA" id="ARBA00004167"/>
    </source>
</evidence>
<comment type="catalytic activity">
    <reaction evidence="13">
        <text>L-seryl-[protein] + ATP = O-phospho-L-seryl-[protein] + ADP + H(+)</text>
        <dbReference type="Rhea" id="RHEA:17989"/>
        <dbReference type="Rhea" id="RHEA-COMP:9863"/>
        <dbReference type="Rhea" id="RHEA-COMP:11604"/>
        <dbReference type="ChEBI" id="CHEBI:15378"/>
        <dbReference type="ChEBI" id="CHEBI:29999"/>
        <dbReference type="ChEBI" id="CHEBI:30616"/>
        <dbReference type="ChEBI" id="CHEBI:83421"/>
        <dbReference type="ChEBI" id="CHEBI:456216"/>
        <dbReference type="EC" id="2.7.11.1"/>
    </reaction>
</comment>
<evidence type="ECO:0000256" key="12">
    <source>
        <dbReference type="ARBA" id="ARBA00047899"/>
    </source>
</evidence>
<evidence type="ECO:0000256" key="8">
    <source>
        <dbReference type="ARBA" id="ARBA00022777"/>
    </source>
</evidence>
<evidence type="ECO:0000313" key="15">
    <source>
        <dbReference type="EMBL" id="KAK6925867.1"/>
    </source>
</evidence>
<keyword evidence="4" id="KW-0597">Phosphoprotein</keyword>
<dbReference type="GO" id="GO:0004674">
    <property type="term" value="F:protein serine/threonine kinase activity"/>
    <property type="evidence" value="ECO:0007669"/>
    <property type="project" value="UniProtKB-KW"/>
</dbReference>
<evidence type="ECO:0000256" key="9">
    <source>
        <dbReference type="ARBA" id="ARBA00022840"/>
    </source>
</evidence>
<gene>
    <name evidence="15" type="ORF">RJ641_007586</name>
</gene>
<protein>
    <recommendedName>
        <fullName evidence="2">non-specific serine/threonine protein kinase</fullName>
        <ecNumber evidence="2">2.7.11.1</ecNumber>
    </recommendedName>
</protein>
<evidence type="ECO:0000256" key="10">
    <source>
        <dbReference type="ARBA" id="ARBA00022989"/>
    </source>
</evidence>
<evidence type="ECO:0000256" key="5">
    <source>
        <dbReference type="ARBA" id="ARBA00022679"/>
    </source>
</evidence>
<dbReference type="EC" id="2.7.11.1" evidence="2"/>
<name>A0AAN8VAL5_9MAGN</name>
<dbReference type="PROSITE" id="PS50011">
    <property type="entry name" value="PROTEIN_KINASE_DOM"/>
    <property type="match status" value="1"/>
</dbReference>
<dbReference type="FunFam" id="1.10.510.10:FF:000035">
    <property type="entry name" value="Putative receptor-like serine/threonine-protein kinase"/>
    <property type="match status" value="1"/>
</dbReference>
<feature type="domain" description="Protein kinase" evidence="14">
    <location>
        <begin position="79"/>
        <end position="365"/>
    </location>
</feature>
<sequence>ISISLTHGNLSSRKKRHRFNYGLSKAIGSYGARSTYDSSNWTHTSALNLTSLSRCPSCSYLGWGNLYSLSEIMSATNGLAEENVIGIGDCYGIIYSGVLWDHTFVAVKNFPKEWPKSDMSSDFCSAYVGEFIAEVQALGRIRHKNVVKLLGYCMDQDYRMFVYEYVENGNLHKWLHKCARSISPLSWNIRMKIIEGLAKGLAYLHEDTIPKVIHTDLKSTSVLLDHQWTSKISGLRMTGFLVPARCSWTNQVMETSGYIAPDDFLTEKSDVYSFGILIREIITGRTPIDYSRPESEVVHLIEWVRSMVSSQNSCLVLDPKLPEKPTSKELKRVLLIALRCVDPCPEDRPAMGDVIHMLEPQDRLLDA</sequence>
<dbReference type="PANTHER" id="PTHR47984:SF22">
    <property type="entry name" value="OS03G0125600 PROTEIN"/>
    <property type="match status" value="1"/>
</dbReference>
<dbReference type="Gene3D" id="3.30.200.20">
    <property type="entry name" value="Phosphorylase Kinase, domain 1"/>
    <property type="match status" value="1"/>
</dbReference>
<keyword evidence="8 15" id="KW-0418">Kinase</keyword>
<keyword evidence="5" id="KW-0808">Transferase</keyword>
<evidence type="ECO:0000256" key="13">
    <source>
        <dbReference type="ARBA" id="ARBA00048679"/>
    </source>
</evidence>
<dbReference type="InterPro" id="IPR052232">
    <property type="entry name" value="RLK_Ser/Thr-Kinase"/>
</dbReference>
<evidence type="ECO:0000256" key="4">
    <source>
        <dbReference type="ARBA" id="ARBA00022553"/>
    </source>
</evidence>
<keyword evidence="7" id="KW-0547">Nucleotide-binding</keyword>
<feature type="non-terminal residue" evidence="15">
    <location>
        <position position="1"/>
    </location>
</feature>
<comment type="catalytic activity">
    <reaction evidence="12">
        <text>L-threonyl-[protein] + ATP = O-phospho-L-threonyl-[protein] + ADP + H(+)</text>
        <dbReference type="Rhea" id="RHEA:46608"/>
        <dbReference type="Rhea" id="RHEA-COMP:11060"/>
        <dbReference type="Rhea" id="RHEA-COMP:11605"/>
        <dbReference type="ChEBI" id="CHEBI:15378"/>
        <dbReference type="ChEBI" id="CHEBI:30013"/>
        <dbReference type="ChEBI" id="CHEBI:30616"/>
        <dbReference type="ChEBI" id="CHEBI:61977"/>
        <dbReference type="ChEBI" id="CHEBI:456216"/>
        <dbReference type="EC" id="2.7.11.1"/>
    </reaction>
</comment>
<dbReference type="AlphaFoldDB" id="A0AAN8VAL5"/>
<evidence type="ECO:0000256" key="11">
    <source>
        <dbReference type="ARBA" id="ARBA00023136"/>
    </source>
</evidence>
<evidence type="ECO:0000256" key="6">
    <source>
        <dbReference type="ARBA" id="ARBA00022692"/>
    </source>
</evidence>